<feature type="transmembrane region" description="Helical" evidence="1">
    <location>
        <begin position="376"/>
        <end position="398"/>
    </location>
</feature>
<dbReference type="VEuPathDB" id="FungiDB:VP01_2083g1"/>
<reference evidence="2 3" key="1">
    <citation type="submission" date="2015-08" db="EMBL/GenBank/DDBJ databases">
        <title>Next Generation Sequencing and Analysis of the Genome of Puccinia sorghi L Schw, the Causal Agent of Maize Common Rust.</title>
        <authorList>
            <person name="Rochi L."/>
            <person name="Burguener G."/>
            <person name="Darino M."/>
            <person name="Turjanski A."/>
            <person name="Kreff E."/>
            <person name="Dieguez M.J."/>
            <person name="Sacco F."/>
        </authorList>
    </citation>
    <scope>NUCLEOTIDE SEQUENCE [LARGE SCALE GENOMIC DNA]</scope>
    <source>
        <strain evidence="2 3">RO10H11247</strain>
    </source>
</reference>
<evidence type="ECO:0000313" key="2">
    <source>
        <dbReference type="EMBL" id="KNZ57743.1"/>
    </source>
</evidence>
<keyword evidence="3" id="KW-1185">Reference proteome</keyword>
<evidence type="ECO:0000256" key="1">
    <source>
        <dbReference type="SAM" id="Phobius"/>
    </source>
</evidence>
<comment type="caution">
    <text evidence="2">The sequence shown here is derived from an EMBL/GenBank/DDBJ whole genome shotgun (WGS) entry which is preliminary data.</text>
</comment>
<feature type="transmembrane region" description="Helical" evidence="1">
    <location>
        <begin position="458"/>
        <end position="479"/>
    </location>
</feature>
<dbReference type="EMBL" id="LAVV01006930">
    <property type="protein sequence ID" value="KNZ57743.1"/>
    <property type="molecule type" value="Genomic_DNA"/>
</dbReference>
<evidence type="ECO:0000313" key="3">
    <source>
        <dbReference type="Proteomes" id="UP000037035"/>
    </source>
</evidence>
<keyword evidence="1" id="KW-1133">Transmembrane helix</keyword>
<keyword evidence="1" id="KW-0812">Transmembrane</keyword>
<organism evidence="2 3">
    <name type="scientific">Puccinia sorghi</name>
    <dbReference type="NCBI Taxonomy" id="27349"/>
    <lineage>
        <taxon>Eukaryota</taxon>
        <taxon>Fungi</taxon>
        <taxon>Dikarya</taxon>
        <taxon>Basidiomycota</taxon>
        <taxon>Pucciniomycotina</taxon>
        <taxon>Pucciniomycetes</taxon>
        <taxon>Pucciniales</taxon>
        <taxon>Pucciniaceae</taxon>
        <taxon>Puccinia</taxon>
    </lineage>
</organism>
<dbReference type="Proteomes" id="UP000037035">
    <property type="component" value="Unassembled WGS sequence"/>
</dbReference>
<protein>
    <submittedName>
        <fullName evidence="2">Uncharacterized protein</fullName>
    </submittedName>
</protein>
<feature type="transmembrane region" description="Helical" evidence="1">
    <location>
        <begin position="285"/>
        <end position="304"/>
    </location>
</feature>
<keyword evidence="1" id="KW-0472">Membrane</keyword>
<accession>A0A0L6VAG9</accession>
<dbReference type="AlphaFoldDB" id="A0A0L6VAG9"/>
<gene>
    <name evidence="2" type="ORF">VP01_2083g1</name>
</gene>
<name>A0A0L6VAG9_9BASI</name>
<proteinExistence type="predicted"/>
<feature type="transmembrane region" description="Helical" evidence="1">
    <location>
        <begin position="575"/>
        <end position="591"/>
    </location>
</feature>
<sequence length="637" mass="73268">MCHNGKSREIRVWGGGIRPRQICFSMNEVCLHCKKNLINCMQLTCSMLQQSFHSNSTFCTLTVHQSLVESLLEHGWSNNRSFLGLSACQLQVVEQHLVAREYGLDPFRGLLSKKEVIVLGLSVDSTKFSYKELPQPSIVARTDVALLFDVFKKHLIKQLDEYFSLRFKIITPVLLNWPGKNGFRWLFVLINAAHSIHSVLNKHTRFSVSITLLNRGQNAVLEPIGMSPEFSITDNTIPYCWTRKKNQTILDILGWFGQVDWVFLGVIQCEIFKAHVNLIISNNRLLLSLIIMLYVASSTPLLLVKCRYDEKSIIKHILNLFHILYARSRERASRKKVGVDCQHLRGKNSTNLVGGREIHKRGLHMSKNIPVLSSNIGGYLIYVTIGGYTILTLVIKAYSDHNYTPQLIISIELRDKRSMNISMVILNLWLKCFTHLFKDISEHFHVFLKETLWILSDIRGVFIIFICILTIMHFFLFVFSTHHEDKWNQSFEGFVLHEPIASIDSPHQLLVLFMKIKFIAIPYMMFAPPPTFISDLVIQIELRRVVNCISDWMLSEQLSQNYSNLKSMFTPSGKLFFLWFLVIFKTILRVFEFLKLEKKTRGAGAGLMGHNYVINIPQRPARRGNFGEPSGYISVPG</sequence>